<dbReference type="AlphaFoldDB" id="A0A4Q9Q5U6"/>
<sequence>MLFSRCKLDTQPPMPAHCVRSEDIPSHIIPYVRHLTALGPFSTEEHHQRFQLVLSHLPALTSITLDNTMGHIPWTVLHTCLVHPRIVSLSFSLHGYGLQEVPISRDDLASTPITLKTFAYTPTMWREWESKGTNLIKVYTRELRFLANLIPLMNKTATSLALPMEFAPIISMASVPWPQLRELTLHGRFVVLAQSSSLRLLLRSLPALRVLSVQAARSRRIGRQPLLPPVSHDTSSTGHRASSDDTEQVSSPAPLLPELRSLTIAFPDPRD</sequence>
<evidence type="ECO:0000313" key="3">
    <source>
        <dbReference type="Proteomes" id="UP000292082"/>
    </source>
</evidence>
<dbReference type="Proteomes" id="UP000292082">
    <property type="component" value="Unassembled WGS sequence"/>
</dbReference>
<dbReference type="EMBL" id="ML145092">
    <property type="protein sequence ID" value="TBU62675.1"/>
    <property type="molecule type" value="Genomic_DNA"/>
</dbReference>
<name>A0A4Q9Q5U6_9APHY</name>
<keyword evidence="3" id="KW-1185">Reference proteome</keyword>
<protein>
    <recommendedName>
        <fullName evidence="4">F-box domain-containing protein</fullName>
    </recommendedName>
</protein>
<gene>
    <name evidence="2" type="ORF">BD310DRAFT_697619</name>
</gene>
<evidence type="ECO:0000256" key="1">
    <source>
        <dbReference type="SAM" id="MobiDB-lite"/>
    </source>
</evidence>
<proteinExistence type="predicted"/>
<evidence type="ECO:0000313" key="2">
    <source>
        <dbReference type="EMBL" id="TBU62675.1"/>
    </source>
</evidence>
<feature type="region of interest" description="Disordered" evidence="1">
    <location>
        <begin position="223"/>
        <end position="257"/>
    </location>
</feature>
<organism evidence="2 3">
    <name type="scientific">Dichomitus squalens</name>
    <dbReference type="NCBI Taxonomy" id="114155"/>
    <lineage>
        <taxon>Eukaryota</taxon>
        <taxon>Fungi</taxon>
        <taxon>Dikarya</taxon>
        <taxon>Basidiomycota</taxon>
        <taxon>Agaricomycotina</taxon>
        <taxon>Agaricomycetes</taxon>
        <taxon>Polyporales</taxon>
        <taxon>Polyporaceae</taxon>
        <taxon>Dichomitus</taxon>
    </lineage>
</organism>
<reference evidence="2 3" key="1">
    <citation type="submission" date="2019-01" db="EMBL/GenBank/DDBJ databases">
        <title>Draft genome sequences of three monokaryotic isolates of the white-rot basidiomycete fungus Dichomitus squalens.</title>
        <authorList>
            <consortium name="DOE Joint Genome Institute"/>
            <person name="Lopez S.C."/>
            <person name="Andreopoulos B."/>
            <person name="Pangilinan J."/>
            <person name="Lipzen A."/>
            <person name="Riley R."/>
            <person name="Ahrendt S."/>
            <person name="Ng V."/>
            <person name="Barry K."/>
            <person name="Daum C."/>
            <person name="Grigoriev I.V."/>
            <person name="Hilden K.S."/>
            <person name="Makela M.R."/>
            <person name="de Vries R.P."/>
        </authorList>
    </citation>
    <scope>NUCLEOTIDE SEQUENCE [LARGE SCALE GENOMIC DNA]</scope>
    <source>
        <strain evidence="2 3">CBS 464.89</strain>
    </source>
</reference>
<accession>A0A4Q9Q5U6</accession>
<evidence type="ECO:0008006" key="4">
    <source>
        <dbReference type="Google" id="ProtNLM"/>
    </source>
</evidence>